<feature type="domain" description="HTH lysR-type" evidence="5">
    <location>
        <begin position="4"/>
        <end position="61"/>
    </location>
</feature>
<evidence type="ECO:0000313" key="7">
    <source>
        <dbReference type="Proteomes" id="UP000244189"/>
    </source>
</evidence>
<dbReference type="InterPro" id="IPR058163">
    <property type="entry name" value="LysR-type_TF_proteobact-type"/>
</dbReference>
<evidence type="ECO:0000259" key="5">
    <source>
        <dbReference type="PROSITE" id="PS50931"/>
    </source>
</evidence>
<dbReference type="Proteomes" id="UP000244189">
    <property type="component" value="Unassembled WGS sequence"/>
</dbReference>
<comment type="similarity">
    <text evidence="1">Belongs to the LysR transcriptional regulatory family.</text>
</comment>
<dbReference type="FunFam" id="1.10.10.10:FF:000001">
    <property type="entry name" value="LysR family transcriptional regulator"/>
    <property type="match status" value="1"/>
</dbReference>
<dbReference type="AlphaFoldDB" id="A0A2T5GJ16"/>
<dbReference type="SUPFAM" id="SSF53850">
    <property type="entry name" value="Periplasmic binding protein-like II"/>
    <property type="match status" value="1"/>
</dbReference>
<evidence type="ECO:0000256" key="1">
    <source>
        <dbReference type="ARBA" id="ARBA00009437"/>
    </source>
</evidence>
<dbReference type="Gene3D" id="3.40.190.290">
    <property type="match status" value="1"/>
</dbReference>
<evidence type="ECO:0000313" key="6">
    <source>
        <dbReference type="EMBL" id="PTQ59325.1"/>
    </source>
</evidence>
<dbReference type="PANTHER" id="PTHR30537">
    <property type="entry name" value="HTH-TYPE TRANSCRIPTIONAL REGULATOR"/>
    <property type="match status" value="1"/>
</dbReference>
<comment type="caution">
    <text evidence="6">The sequence shown here is derived from an EMBL/GenBank/DDBJ whole genome shotgun (WGS) entry which is preliminary data.</text>
</comment>
<evidence type="ECO:0000256" key="2">
    <source>
        <dbReference type="ARBA" id="ARBA00023015"/>
    </source>
</evidence>
<protein>
    <submittedName>
        <fullName evidence="6">LysR family transcriptional regulator</fullName>
    </submittedName>
</protein>
<keyword evidence="7" id="KW-1185">Reference proteome</keyword>
<dbReference type="GO" id="GO:0003700">
    <property type="term" value="F:DNA-binding transcription factor activity"/>
    <property type="evidence" value="ECO:0007669"/>
    <property type="project" value="InterPro"/>
</dbReference>
<dbReference type="InterPro" id="IPR005119">
    <property type="entry name" value="LysR_subst-bd"/>
</dbReference>
<evidence type="ECO:0000256" key="4">
    <source>
        <dbReference type="ARBA" id="ARBA00023163"/>
    </source>
</evidence>
<dbReference type="PROSITE" id="PS50931">
    <property type="entry name" value="HTH_LYSR"/>
    <property type="match status" value="1"/>
</dbReference>
<organism evidence="6 7">
    <name type="scientific">Sphingomonas aurantiaca</name>
    <dbReference type="NCBI Taxonomy" id="185949"/>
    <lineage>
        <taxon>Bacteria</taxon>
        <taxon>Pseudomonadati</taxon>
        <taxon>Pseudomonadota</taxon>
        <taxon>Alphaproteobacteria</taxon>
        <taxon>Sphingomonadales</taxon>
        <taxon>Sphingomonadaceae</taxon>
        <taxon>Sphingomonas</taxon>
    </lineage>
</organism>
<name>A0A2T5GJ16_9SPHN</name>
<dbReference type="RefSeq" id="WP_107959086.1">
    <property type="nucleotide sequence ID" value="NZ_QAOG01000005.1"/>
</dbReference>
<evidence type="ECO:0000256" key="3">
    <source>
        <dbReference type="ARBA" id="ARBA00023125"/>
    </source>
</evidence>
<dbReference type="CDD" id="cd08474">
    <property type="entry name" value="PBP2_CrgA_like_5"/>
    <property type="match status" value="1"/>
</dbReference>
<proteinExistence type="inferred from homology"/>
<keyword evidence="3" id="KW-0238">DNA-binding</keyword>
<dbReference type="InterPro" id="IPR000847">
    <property type="entry name" value="LysR_HTH_N"/>
</dbReference>
<dbReference type="Gene3D" id="1.10.10.10">
    <property type="entry name" value="Winged helix-like DNA-binding domain superfamily/Winged helix DNA-binding domain"/>
    <property type="match status" value="1"/>
</dbReference>
<gene>
    <name evidence="6" type="ORF">C8J26_3067</name>
</gene>
<keyword evidence="4" id="KW-0804">Transcription</keyword>
<dbReference type="GO" id="GO:0006351">
    <property type="term" value="P:DNA-templated transcription"/>
    <property type="evidence" value="ECO:0007669"/>
    <property type="project" value="TreeGrafter"/>
</dbReference>
<dbReference type="GO" id="GO:0043565">
    <property type="term" value="F:sequence-specific DNA binding"/>
    <property type="evidence" value="ECO:0007669"/>
    <property type="project" value="TreeGrafter"/>
</dbReference>
<dbReference type="SUPFAM" id="SSF46785">
    <property type="entry name" value="Winged helix' DNA-binding domain"/>
    <property type="match status" value="1"/>
</dbReference>
<sequence length="297" mass="32377">MPKPNLADLTAFASIAEHRSFRRAADALGVSRSSLSHLMRTLEGTLGVRLLHRTTRSVAPTEAGERLLKRLAPVLRDLDEALDGVSDDSGQPSGTLRINGNETAARLLLGTVVPLFLARYPQMSIDLVSEGRLIDIVEQKFDAGIRLGESVPQDMIAVRIGGDMRFVAVASPAYLAANSPPVHPDDLRQHRCIRQRLPSGKLYRWEFARHAQEITIDVPGVLTLDHSGLMVEAAIDGLGIAFVPEHVACAGLDSKKLAIVLEDWSPAIPGLCLYYPGNRHIPAGLRAFIDMIKAFIF</sequence>
<reference evidence="6 7" key="1">
    <citation type="submission" date="2018-04" db="EMBL/GenBank/DDBJ databases">
        <title>Genomic Encyclopedia of Type Strains, Phase III (KMG-III): the genomes of soil and plant-associated and newly described type strains.</title>
        <authorList>
            <person name="Whitman W."/>
        </authorList>
    </citation>
    <scope>NUCLEOTIDE SEQUENCE [LARGE SCALE GENOMIC DNA]</scope>
    <source>
        <strain evidence="6 7">MA101b</strain>
    </source>
</reference>
<dbReference type="Pfam" id="PF00126">
    <property type="entry name" value="HTH_1"/>
    <property type="match status" value="1"/>
</dbReference>
<accession>A0A2T5GJ16</accession>
<dbReference type="Pfam" id="PF03466">
    <property type="entry name" value="LysR_substrate"/>
    <property type="match status" value="1"/>
</dbReference>
<keyword evidence="2" id="KW-0805">Transcription regulation</keyword>
<dbReference type="EMBL" id="QAOG01000005">
    <property type="protein sequence ID" value="PTQ59325.1"/>
    <property type="molecule type" value="Genomic_DNA"/>
</dbReference>
<dbReference type="InterPro" id="IPR036390">
    <property type="entry name" value="WH_DNA-bd_sf"/>
</dbReference>
<dbReference type="PANTHER" id="PTHR30537:SF1">
    <property type="entry name" value="HTH-TYPE TRANSCRIPTIONAL REGULATOR PGRR"/>
    <property type="match status" value="1"/>
</dbReference>
<dbReference type="InterPro" id="IPR036388">
    <property type="entry name" value="WH-like_DNA-bd_sf"/>
</dbReference>